<dbReference type="Proteomes" id="UP001345219">
    <property type="component" value="Chromosome 10"/>
</dbReference>
<comment type="caution">
    <text evidence="2">The sequence shown here is derived from an EMBL/GenBank/DDBJ whole genome shotgun (WGS) entry which is preliminary data.</text>
</comment>
<feature type="compositionally biased region" description="Polar residues" evidence="1">
    <location>
        <begin position="1"/>
        <end position="30"/>
    </location>
</feature>
<accession>A0AAN7GTL6</accession>
<sequence>MVEANSSFQTNWRRTASWSGSFNDSYSNPHKNAGIKTISEQLGFDPSSFMPTDPPPPMQMPVNGGGNFDELQGVEL</sequence>
<feature type="region of interest" description="Disordered" evidence="1">
    <location>
        <begin position="1"/>
        <end position="76"/>
    </location>
</feature>
<dbReference type="AlphaFoldDB" id="A0AAN7GTL6"/>
<evidence type="ECO:0000256" key="1">
    <source>
        <dbReference type="SAM" id="MobiDB-lite"/>
    </source>
</evidence>
<keyword evidence="3" id="KW-1185">Reference proteome</keyword>
<reference evidence="2 3" key="1">
    <citation type="journal article" date="2023" name="Hortic Res">
        <title>Pangenome of water caltrop reveals structural variations and asymmetric subgenome divergence after allopolyploidization.</title>
        <authorList>
            <person name="Zhang X."/>
            <person name="Chen Y."/>
            <person name="Wang L."/>
            <person name="Yuan Y."/>
            <person name="Fang M."/>
            <person name="Shi L."/>
            <person name="Lu R."/>
            <person name="Comes H.P."/>
            <person name="Ma Y."/>
            <person name="Chen Y."/>
            <person name="Huang G."/>
            <person name="Zhou Y."/>
            <person name="Zheng Z."/>
            <person name="Qiu Y."/>
        </authorList>
    </citation>
    <scope>NUCLEOTIDE SEQUENCE [LARGE SCALE GENOMIC DNA]</scope>
    <source>
        <tissue evidence="2">Roots</tissue>
    </source>
</reference>
<protein>
    <submittedName>
        <fullName evidence="2">Uncharacterized protein</fullName>
    </submittedName>
</protein>
<dbReference type="EMBL" id="JAXIOK010000021">
    <property type="protein sequence ID" value="KAK4746538.1"/>
    <property type="molecule type" value="Genomic_DNA"/>
</dbReference>
<evidence type="ECO:0000313" key="3">
    <source>
        <dbReference type="Proteomes" id="UP001345219"/>
    </source>
</evidence>
<proteinExistence type="predicted"/>
<name>A0AAN7GTL6_9MYRT</name>
<gene>
    <name evidence="2" type="ORF">SAY87_012850</name>
</gene>
<evidence type="ECO:0000313" key="2">
    <source>
        <dbReference type="EMBL" id="KAK4746538.1"/>
    </source>
</evidence>
<organism evidence="2 3">
    <name type="scientific">Trapa incisa</name>
    <dbReference type="NCBI Taxonomy" id="236973"/>
    <lineage>
        <taxon>Eukaryota</taxon>
        <taxon>Viridiplantae</taxon>
        <taxon>Streptophyta</taxon>
        <taxon>Embryophyta</taxon>
        <taxon>Tracheophyta</taxon>
        <taxon>Spermatophyta</taxon>
        <taxon>Magnoliopsida</taxon>
        <taxon>eudicotyledons</taxon>
        <taxon>Gunneridae</taxon>
        <taxon>Pentapetalae</taxon>
        <taxon>rosids</taxon>
        <taxon>malvids</taxon>
        <taxon>Myrtales</taxon>
        <taxon>Lythraceae</taxon>
        <taxon>Trapa</taxon>
    </lineage>
</organism>